<feature type="compositionally biased region" description="Basic and acidic residues" evidence="6">
    <location>
        <begin position="454"/>
        <end position="471"/>
    </location>
</feature>
<dbReference type="PANTHER" id="PTHR46577:SF1">
    <property type="entry name" value="HTH-TYPE TRANSCRIPTIONAL REGULATORY PROTEIN GABR"/>
    <property type="match status" value="1"/>
</dbReference>
<keyword evidence="5" id="KW-0804">Transcription</keyword>
<dbReference type="Gene3D" id="3.90.1150.10">
    <property type="entry name" value="Aspartate Aminotransferase, domain 1"/>
    <property type="match status" value="1"/>
</dbReference>
<evidence type="ECO:0000259" key="7">
    <source>
        <dbReference type="PROSITE" id="PS50949"/>
    </source>
</evidence>
<dbReference type="EMBL" id="MPJC01000004">
    <property type="protein sequence ID" value="OKA22497.1"/>
    <property type="molecule type" value="Genomic_DNA"/>
</dbReference>
<gene>
    <name evidence="8" type="ORF">BOH73_08735</name>
</gene>
<dbReference type="InterPro" id="IPR036390">
    <property type="entry name" value="WH_DNA-bd_sf"/>
</dbReference>
<dbReference type="InterPro" id="IPR036388">
    <property type="entry name" value="WH-like_DNA-bd_sf"/>
</dbReference>
<keyword evidence="9" id="KW-1185">Reference proteome</keyword>
<dbReference type="SUPFAM" id="SSF46785">
    <property type="entry name" value="Winged helix' DNA-binding domain"/>
    <property type="match status" value="1"/>
</dbReference>
<organism evidence="8 9">
    <name type="scientific">Pseudomonas versuta</name>
    <dbReference type="NCBI Taxonomy" id="1788301"/>
    <lineage>
        <taxon>Bacteria</taxon>
        <taxon>Pseudomonadati</taxon>
        <taxon>Pseudomonadota</taxon>
        <taxon>Gammaproteobacteria</taxon>
        <taxon>Pseudomonadales</taxon>
        <taxon>Pseudomonadaceae</taxon>
        <taxon>Pseudomonas</taxon>
    </lineage>
</organism>
<dbReference type="PROSITE" id="PS50949">
    <property type="entry name" value="HTH_GNTR"/>
    <property type="match status" value="1"/>
</dbReference>
<comment type="similarity">
    <text evidence="1">In the C-terminal section; belongs to the class-I pyridoxal-phosphate-dependent aminotransferase family.</text>
</comment>
<dbReference type="InterPro" id="IPR051446">
    <property type="entry name" value="HTH_trans_reg/aminotransferase"/>
</dbReference>
<dbReference type="Proteomes" id="UP000186677">
    <property type="component" value="Unassembled WGS sequence"/>
</dbReference>
<evidence type="ECO:0000256" key="4">
    <source>
        <dbReference type="ARBA" id="ARBA00023125"/>
    </source>
</evidence>
<dbReference type="CDD" id="cd00609">
    <property type="entry name" value="AAT_like"/>
    <property type="match status" value="1"/>
</dbReference>
<evidence type="ECO:0000256" key="5">
    <source>
        <dbReference type="ARBA" id="ARBA00023163"/>
    </source>
</evidence>
<evidence type="ECO:0000256" key="1">
    <source>
        <dbReference type="ARBA" id="ARBA00005384"/>
    </source>
</evidence>
<feature type="domain" description="HTH gntR-type" evidence="7">
    <location>
        <begin position="11"/>
        <end position="79"/>
    </location>
</feature>
<keyword evidence="2" id="KW-0663">Pyridoxal phosphate</keyword>
<evidence type="ECO:0000256" key="2">
    <source>
        <dbReference type="ARBA" id="ARBA00022898"/>
    </source>
</evidence>
<dbReference type="Gene3D" id="3.40.640.10">
    <property type="entry name" value="Type I PLP-dependent aspartate aminotransferase-like (Major domain)"/>
    <property type="match status" value="1"/>
</dbReference>
<dbReference type="InterPro" id="IPR000524">
    <property type="entry name" value="Tscrpt_reg_HTH_GntR"/>
</dbReference>
<name>A0ABX3E9X5_9PSED</name>
<proteinExistence type="inferred from homology"/>
<dbReference type="RefSeq" id="WP_060693038.1">
    <property type="nucleotide sequence ID" value="NZ_CP012676.1"/>
</dbReference>
<dbReference type="SUPFAM" id="SSF53383">
    <property type="entry name" value="PLP-dependent transferases"/>
    <property type="match status" value="1"/>
</dbReference>
<dbReference type="Pfam" id="PF00392">
    <property type="entry name" value="GntR"/>
    <property type="match status" value="1"/>
</dbReference>
<feature type="region of interest" description="Disordered" evidence="6">
    <location>
        <begin position="448"/>
        <end position="471"/>
    </location>
</feature>
<keyword evidence="4" id="KW-0238">DNA-binding</keyword>
<reference evidence="8 9" key="1">
    <citation type="submission" date="2016-11" db="EMBL/GenBank/DDBJ databases">
        <title>Draft genome of Pseudomonas versuta A4R1.5.</title>
        <authorList>
            <person name="See-Too W.-S."/>
        </authorList>
    </citation>
    <scope>NUCLEOTIDE SEQUENCE [LARGE SCALE GENOMIC DNA]</scope>
    <source>
        <strain evidence="8 9">A4R1.5</strain>
    </source>
</reference>
<keyword evidence="3" id="KW-0805">Transcription regulation</keyword>
<evidence type="ECO:0000256" key="3">
    <source>
        <dbReference type="ARBA" id="ARBA00023015"/>
    </source>
</evidence>
<dbReference type="InterPro" id="IPR015422">
    <property type="entry name" value="PyrdxlP-dep_Trfase_small"/>
</dbReference>
<evidence type="ECO:0000313" key="8">
    <source>
        <dbReference type="EMBL" id="OKA22497.1"/>
    </source>
</evidence>
<sequence length="471" mass="50712">MWIPDLGDSQQPRYLALVEAIARAIACGDLKPGARLPPQRRLAWALGCNPSTTMQAYREAARRHLVSGEVGRGTYVLAGSQEATLFRLQQVDEQAARIDLRTNVPAIDHIGQSDAQALSGLLATGQAIRLQSYLSAADLLRARVLGALWLKGRGLELAVENIMLCTGAQQGLFTVLLSLCQAGEPVLVEAFTAPGIKAACAQLRLPMHGVAMDRQGIVPEDFDRMIRATGARIAVLTPTLQNPTSALMGVERKQEIARIARRHGVWVVEDDVYGALTDSPPLYRYLPDFGVLVSSLSKTVAAGVRLGWIAASAQLLARIDPHAQSAHWGVAPLCVAIACQWISDGTAHERAQWQTLEVARRWRLAKKLLGAGMSPSDTPSPHIWLSVAEGDVSLAEACRAAGVDAVPAEVFAVKSTTLNALRISLTAAESAQTLKVALERIAGIIRQQNNRQKRASDHSTDTDQGHLCAEK</sequence>
<accession>A0ABX3E9X5</accession>
<dbReference type="InterPro" id="IPR004839">
    <property type="entry name" value="Aminotransferase_I/II_large"/>
</dbReference>
<dbReference type="PANTHER" id="PTHR46577">
    <property type="entry name" value="HTH-TYPE TRANSCRIPTIONAL REGULATORY PROTEIN GABR"/>
    <property type="match status" value="1"/>
</dbReference>
<comment type="caution">
    <text evidence="8">The sequence shown here is derived from an EMBL/GenBank/DDBJ whole genome shotgun (WGS) entry which is preliminary data.</text>
</comment>
<dbReference type="SMART" id="SM00345">
    <property type="entry name" value="HTH_GNTR"/>
    <property type="match status" value="1"/>
</dbReference>
<dbReference type="Pfam" id="PF00155">
    <property type="entry name" value="Aminotran_1_2"/>
    <property type="match status" value="1"/>
</dbReference>
<dbReference type="InterPro" id="IPR015421">
    <property type="entry name" value="PyrdxlP-dep_Trfase_major"/>
</dbReference>
<dbReference type="CDD" id="cd07377">
    <property type="entry name" value="WHTH_GntR"/>
    <property type="match status" value="1"/>
</dbReference>
<evidence type="ECO:0000256" key="6">
    <source>
        <dbReference type="SAM" id="MobiDB-lite"/>
    </source>
</evidence>
<dbReference type="Gene3D" id="1.10.10.10">
    <property type="entry name" value="Winged helix-like DNA-binding domain superfamily/Winged helix DNA-binding domain"/>
    <property type="match status" value="1"/>
</dbReference>
<evidence type="ECO:0000313" key="9">
    <source>
        <dbReference type="Proteomes" id="UP000186677"/>
    </source>
</evidence>
<dbReference type="InterPro" id="IPR015424">
    <property type="entry name" value="PyrdxlP-dep_Trfase"/>
</dbReference>
<protein>
    <submittedName>
        <fullName evidence="8">GntR family transcriptional regulator</fullName>
    </submittedName>
</protein>